<accession>A0ABS6TDT2</accession>
<proteinExistence type="predicted"/>
<reference evidence="1 2" key="1">
    <citation type="submission" date="2021-06" db="EMBL/GenBank/DDBJ databases">
        <title>Enterococcus alishanensis sp. nov., a novel lactic acid bacterium isolated from fresh coffee beans.</title>
        <authorList>
            <person name="Chen Y.-S."/>
        </authorList>
    </citation>
    <scope>NUCLEOTIDE SEQUENCE [LARGE SCALE GENOMIC DNA]</scope>
    <source>
        <strain evidence="1 2">ALS3</strain>
    </source>
</reference>
<name>A0ABS6TDT2_9ENTE</name>
<evidence type="ECO:0000313" key="2">
    <source>
        <dbReference type="Proteomes" id="UP000774130"/>
    </source>
</evidence>
<keyword evidence="2" id="KW-1185">Reference proteome</keyword>
<dbReference type="Proteomes" id="UP000774130">
    <property type="component" value="Unassembled WGS sequence"/>
</dbReference>
<evidence type="ECO:0000313" key="1">
    <source>
        <dbReference type="EMBL" id="MBV7391084.1"/>
    </source>
</evidence>
<protein>
    <submittedName>
        <fullName evidence="1">Uncharacterized protein</fullName>
    </submittedName>
</protein>
<comment type="caution">
    <text evidence="1">The sequence shown here is derived from an EMBL/GenBank/DDBJ whole genome shotgun (WGS) entry which is preliminary data.</text>
</comment>
<organism evidence="1 2">
    <name type="scientific">Enterococcus alishanensis</name>
    <dbReference type="NCBI Taxonomy" id="1303817"/>
    <lineage>
        <taxon>Bacteria</taxon>
        <taxon>Bacillati</taxon>
        <taxon>Bacillota</taxon>
        <taxon>Bacilli</taxon>
        <taxon>Lactobacillales</taxon>
        <taxon>Enterococcaceae</taxon>
        <taxon>Enterococcus</taxon>
    </lineage>
</organism>
<sequence>MFRRIGLLLFMLVIGALLTGSVPTWLKIVTSILAFGHQLIYVEISYEAKRKFFHEQNTCT</sequence>
<gene>
    <name evidence="1" type="ORF">KUA55_10360</name>
</gene>
<dbReference type="RefSeq" id="WP_218326117.1">
    <property type="nucleotide sequence ID" value="NZ_JAHUZB010000003.1"/>
</dbReference>
<dbReference type="EMBL" id="JAHUZB010000003">
    <property type="protein sequence ID" value="MBV7391084.1"/>
    <property type="molecule type" value="Genomic_DNA"/>
</dbReference>